<dbReference type="AlphaFoldDB" id="F2PTN0"/>
<protein>
    <submittedName>
        <fullName evidence="1">Uncharacterized protein</fullName>
    </submittedName>
</protein>
<gene>
    <name evidence="1" type="ORF">TEQG_04404</name>
</gene>
<name>F2PTN0_TRIEC</name>
<proteinExistence type="predicted"/>
<dbReference type="HOGENOM" id="CLU_2028355_0_0_1"/>
<evidence type="ECO:0000313" key="1">
    <source>
        <dbReference type="EMBL" id="EGE05248.1"/>
    </source>
</evidence>
<accession>F2PTN0</accession>
<evidence type="ECO:0000313" key="2">
    <source>
        <dbReference type="Proteomes" id="UP000009169"/>
    </source>
</evidence>
<dbReference type="VEuPathDB" id="FungiDB:TEQG_04404"/>
<dbReference type="Proteomes" id="UP000009169">
    <property type="component" value="Unassembled WGS sequence"/>
</dbReference>
<sequence length="122" mass="13678">MQRPEAIELMGNRIASRREEESRHPSPDIRSMIYINILGLTRRSWRLATYIDTCSENVGSCKFLSEGRTLNQEYGGLVSKLAILCSFRPGTGLASWSNSLEDGSRIDGSVTSYHHGAEMQVR</sequence>
<organism evidence="1 2">
    <name type="scientific">Trichophyton equinum (strain ATCC MYA-4606 / CBS 127.97)</name>
    <name type="common">Horse ringworm fungus</name>
    <dbReference type="NCBI Taxonomy" id="559882"/>
    <lineage>
        <taxon>Eukaryota</taxon>
        <taxon>Fungi</taxon>
        <taxon>Dikarya</taxon>
        <taxon>Ascomycota</taxon>
        <taxon>Pezizomycotina</taxon>
        <taxon>Eurotiomycetes</taxon>
        <taxon>Eurotiomycetidae</taxon>
        <taxon>Onygenales</taxon>
        <taxon>Arthrodermataceae</taxon>
        <taxon>Trichophyton</taxon>
    </lineage>
</organism>
<dbReference type="EMBL" id="DS995738">
    <property type="protein sequence ID" value="EGE05248.1"/>
    <property type="molecule type" value="Genomic_DNA"/>
</dbReference>
<keyword evidence="2" id="KW-1185">Reference proteome</keyword>
<reference evidence="2" key="1">
    <citation type="journal article" date="2012" name="MBio">
        <title>Comparative genome analysis of Trichophyton rubrum and related dermatophytes reveals candidate genes involved in infection.</title>
        <authorList>
            <person name="Martinez D.A."/>
            <person name="Oliver B.G."/>
            <person name="Graeser Y."/>
            <person name="Goldberg J.M."/>
            <person name="Li W."/>
            <person name="Martinez-Rossi N.M."/>
            <person name="Monod M."/>
            <person name="Shelest E."/>
            <person name="Barton R.C."/>
            <person name="Birch E."/>
            <person name="Brakhage A.A."/>
            <person name="Chen Z."/>
            <person name="Gurr S.J."/>
            <person name="Heiman D."/>
            <person name="Heitman J."/>
            <person name="Kosti I."/>
            <person name="Rossi A."/>
            <person name="Saif S."/>
            <person name="Samalova M."/>
            <person name="Saunders C.W."/>
            <person name="Shea T."/>
            <person name="Summerbell R.C."/>
            <person name="Xu J."/>
            <person name="Young S."/>
            <person name="Zeng Q."/>
            <person name="Birren B.W."/>
            <person name="Cuomo C.A."/>
            <person name="White T.C."/>
        </authorList>
    </citation>
    <scope>NUCLEOTIDE SEQUENCE [LARGE SCALE GENOMIC DNA]</scope>
    <source>
        <strain evidence="2">ATCC MYA-4606 / CBS 127.97</strain>
    </source>
</reference>